<dbReference type="InterPro" id="IPR002513">
    <property type="entry name" value="Tn3_Tnp_DDE_dom"/>
</dbReference>
<name>A0A2R4WX24_9HYPH</name>
<protein>
    <submittedName>
        <fullName evidence="7">Tn3 family transposase</fullName>
    </submittedName>
</protein>
<dbReference type="KEGG" id="mee:DA075_35080"/>
<dbReference type="InterPro" id="IPR025296">
    <property type="entry name" value="DUF4158"/>
</dbReference>
<proteinExistence type="inferred from homology"/>
<feature type="domain" description="Tn3 transposase DDE" evidence="5">
    <location>
        <begin position="576"/>
        <end position="962"/>
    </location>
</feature>
<keyword evidence="7" id="KW-0614">Plasmid</keyword>
<dbReference type="Pfam" id="PF13700">
    <property type="entry name" value="DUF4158"/>
    <property type="match status" value="1"/>
</dbReference>
<keyword evidence="3" id="KW-0238">DNA-binding</keyword>
<keyword evidence="2" id="KW-0815">Transposition</keyword>
<feature type="domain" description="DUF4158" evidence="6">
    <location>
        <begin position="6"/>
        <end position="165"/>
    </location>
</feature>
<dbReference type="Pfam" id="PF01526">
    <property type="entry name" value="DDE_Tnp_Tn3"/>
    <property type="match status" value="1"/>
</dbReference>
<dbReference type="OrthoDB" id="7281829at2"/>
<dbReference type="GO" id="GO:0004803">
    <property type="term" value="F:transposase activity"/>
    <property type="evidence" value="ECO:0007669"/>
    <property type="project" value="InterPro"/>
</dbReference>
<dbReference type="RefSeq" id="WP_053622085.1">
    <property type="nucleotide sequence ID" value="NZ_CP028845.1"/>
</dbReference>
<comment type="similarity">
    <text evidence="1">Belongs to the transposase 7 family.</text>
</comment>
<dbReference type="EMBL" id="CP028845">
    <property type="protein sequence ID" value="AWB26092.1"/>
    <property type="molecule type" value="Genomic_DNA"/>
</dbReference>
<dbReference type="NCBIfam" id="NF033527">
    <property type="entry name" value="transpos_Tn3"/>
    <property type="match status" value="1"/>
</dbReference>
<dbReference type="GO" id="GO:0003677">
    <property type="term" value="F:DNA binding"/>
    <property type="evidence" value="ECO:0007669"/>
    <property type="project" value="UniProtKB-KW"/>
</dbReference>
<keyword evidence="8" id="KW-1185">Reference proteome</keyword>
<evidence type="ECO:0000256" key="2">
    <source>
        <dbReference type="ARBA" id="ARBA00022578"/>
    </source>
</evidence>
<evidence type="ECO:0000256" key="3">
    <source>
        <dbReference type="ARBA" id="ARBA00023125"/>
    </source>
</evidence>
<evidence type="ECO:0000256" key="4">
    <source>
        <dbReference type="ARBA" id="ARBA00023172"/>
    </source>
</evidence>
<evidence type="ECO:0000256" key="1">
    <source>
        <dbReference type="ARBA" id="ARBA00009402"/>
    </source>
</evidence>
<reference evidence="7 8" key="1">
    <citation type="submission" date="2018-04" db="EMBL/GenBank/DDBJ databases">
        <title>Methylobacterium sp. PR1016A genome.</title>
        <authorList>
            <person name="Park W."/>
        </authorList>
    </citation>
    <scope>NUCLEOTIDE SEQUENCE [LARGE SCALE GENOMIC DNA]</scope>
    <source>
        <strain evidence="7 8">PR1016A</strain>
        <plasmid evidence="7 8">unnamed1</plasmid>
    </source>
</reference>
<dbReference type="Proteomes" id="UP000244755">
    <property type="component" value="Plasmid unnamed1"/>
</dbReference>
<evidence type="ECO:0000259" key="6">
    <source>
        <dbReference type="Pfam" id="PF13700"/>
    </source>
</evidence>
<organism evidence="7 8">
    <name type="scientific">Methylobacterium currus</name>
    <dbReference type="NCBI Taxonomy" id="2051553"/>
    <lineage>
        <taxon>Bacteria</taxon>
        <taxon>Pseudomonadati</taxon>
        <taxon>Pseudomonadota</taxon>
        <taxon>Alphaproteobacteria</taxon>
        <taxon>Hyphomicrobiales</taxon>
        <taxon>Methylobacteriaceae</taxon>
        <taxon>Methylobacterium</taxon>
    </lineage>
</organism>
<dbReference type="GO" id="GO:0006313">
    <property type="term" value="P:DNA transposition"/>
    <property type="evidence" value="ECO:0007669"/>
    <property type="project" value="InterPro"/>
</dbReference>
<evidence type="ECO:0000259" key="5">
    <source>
        <dbReference type="Pfam" id="PF01526"/>
    </source>
</evidence>
<evidence type="ECO:0000313" key="8">
    <source>
        <dbReference type="Proteomes" id="UP000244755"/>
    </source>
</evidence>
<dbReference type="InterPro" id="IPR047653">
    <property type="entry name" value="Tn3-like_transpos"/>
</dbReference>
<keyword evidence="4" id="KW-0233">DNA recombination</keyword>
<sequence>MARRSLLTDAERERLFGVPTGRDELVRRYTLDLTDLALVSGHRGDANRLGFALQLALLRDPGFGLSVATGAPEALVVFLAEQLGIEPSAFAAYAARVATATEHARELERALGLRPATRVDLPLMIESAAAAAWPTDKGGPIAEGIIHALRDVRIVLPTPDTIERAGLAGRARARKRAADALLAGLSHEQITRLDAMLAVDPATGRTLLAWTRDLPVAPKPDHVRELVDRLAMVRAVGLDPTLTNRIHPDRLRALVREGQLSSPHAIERYTPHRRRAILVAALLDLERRLTDAVLGMADRLIGASFTRGKNARERTYTATSRDVGRLMRLLHGTIEAVEAAVRDGGDALSAIDGAVGLDRLIHAKPDAAAIADLAEEDPLVRAADRHGTLRKFAPLLLEAIDFRASRSTDPTIAALATLRQLNRSGKRDVPRDAPMPFKKDWRRLVAGADGKVDRRLYETAVFAHLRNKWRSGDVWVERSGEYRRFDSYLLPAAEAAPIVTDLDLPASGDAWLSERGRELDWRLQRFAGRLTRGQVEGVSMKNGRLSIAPVRSATPPDAAALAERIDALMPRVRVTDLLHEVARETGFLSAFTNLRTHRPVDNEAALLAVILADATNLGLSRMAEASQGVTRDQLLWTREAYIRDETYRAALARIIDAHHALPIACVWGDGTTSASDGQFFRSGKRGDAAGEVNARYGVDPGFAFYTHTSDQHDPFHATVISATEHEAPFVLDGLLHHGSGLSIAEHYTDTGGSTDHVHALCALLGFRFCPRLRDFPDRRLASIEPAARYPALKPIMGKRVRVELIREHWGDIIRLVASLKAGVVAPSAMLKKLAAYERQNQLDLALAEMGRICRTLFMLDWLEAPALRRRCHAGLNKSEQRHVLAGAICTYKQGRIADRSREAQEYRASGLNLVIAAIVYWNSTYMADAVAHLRTTVEPAPDDLLSHTSPVGWEHIALSGDFLWDHVAMPRGRRPLNLPRQRRVA</sequence>
<gene>
    <name evidence="7" type="ORF">DA075_35080</name>
</gene>
<accession>A0A2R4WX24</accession>
<dbReference type="AlphaFoldDB" id="A0A2R4WX24"/>
<geneLocation type="plasmid" evidence="7 8">
    <name>unnamed1</name>
</geneLocation>
<evidence type="ECO:0000313" key="7">
    <source>
        <dbReference type="EMBL" id="AWB26092.1"/>
    </source>
</evidence>